<dbReference type="EMBL" id="BAAAOS010000066">
    <property type="protein sequence ID" value="GAA1616891.1"/>
    <property type="molecule type" value="Genomic_DNA"/>
</dbReference>
<dbReference type="PANTHER" id="PTHR36697">
    <property type="entry name" value="S-ADENOSYLMETHIONINE SYNTHASE"/>
    <property type="match status" value="1"/>
</dbReference>
<dbReference type="Gene3D" id="3.30.300.10">
    <property type="match status" value="1"/>
</dbReference>
<name>A0ABN2ET19_9ACTN</name>
<dbReference type="PANTHER" id="PTHR36697:SF1">
    <property type="entry name" value="S-ADENOSYLMETHIONINE SYNTHASE"/>
    <property type="match status" value="1"/>
</dbReference>
<dbReference type="Proteomes" id="UP001500393">
    <property type="component" value="Unassembled WGS sequence"/>
</dbReference>
<keyword evidence="3" id="KW-1185">Reference proteome</keyword>
<dbReference type="RefSeq" id="WP_344222334.1">
    <property type="nucleotide sequence ID" value="NZ_BAAAOS010000066.1"/>
</dbReference>
<dbReference type="Gene3D" id="3.30.300.280">
    <property type="entry name" value="S-adenosylmethionine synthetase, C-terminal domain"/>
    <property type="match status" value="2"/>
</dbReference>
<sequence length="410" mass="44227">MQIVTETKAEFIDDAPLEIVERKGAGHPDTLADGLAEAVSVAYSQRCLERYGLILHHNSDKTALLGGAAEVRFGDGVLTTPVRALINGRFSSGLGDDDLGVEELIDRVTREFLGERLPRLDTKHDLVVQTRNNQASSPGHVGGRGTTGVRSRWFAPRTPSDLPEASRLFSNDTSCGVGYAPVGRTELLATGIEMELNSPSFSARHPEYGSDIKVMACRVDQAVDITLCVPQIAALTPDLETYVERKRSLLDTVHEIAARLAPSLRPSVALNTRDDHAKVELYLTATGSSIESGDEGVVGRGNRITGAISVLRPMSAEGFAGKNPVYHIGKLYNVLAVEAANRLYQLTGHPTVVCLVSQSGRDLSDPWIAYVEQARATTVDTVLVKQVIDDVFGSVESIRTELLTGVRAIC</sequence>
<accession>A0ABN2ET19</accession>
<protein>
    <submittedName>
        <fullName evidence="2">Methionine adenosyltransferase</fullName>
    </submittedName>
</protein>
<evidence type="ECO:0000313" key="2">
    <source>
        <dbReference type="EMBL" id="GAA1616891.1"/>
    </source>
</evidence>
<dbReference type="Pfam" id="PF01941">
    <property type="entry name" value="AdoMet_Synthase"/>
    <property type="match status" value="1"/>
</dbReference>
<gene>
    <name evidence="2" type="ORF">GCM10009789_83620</name>
</gene>
<comment type="caution">
    <text evidence="2">The sequence shown here is derived from an EMBL/GenBank/DDBJ whole genome shotgun (WGS) entry which is preliminary data.</text>
</comment>
<dbReference type="InterPro" id="IPR042544">
    <property type="entry name" value="AdoMet_synthase_3"/>
</dbReference>
<evidence type="ECO:0000313" key="3">
    <source>
        <dbReference type="Proteomes" id="UP001500393"/>
    </source>
</evidence>
<dbReference type="InterPro" id="IPR027790">
    <property type="entry name" value="AdoMet_synthase_2_family"/>
</dbReference>
<reference evidence="2 3" key="1">
    <citation type="journal article" date="2019" name="Int. J. Syst. Evol. Microbiol.">
        <title>The Global Catalogue of Microorganisms (GCM) 10K type strain sequencing project: providing services to taxonomists for standard genome sequencing and annotation.</title>
        <authorList>
            <consortium name="The Broad Institute Genomics Platform"/>
            <consortium name="The Broad Institute Genome Sequencing Center for Infectious Disease"/>
            <person name="Wu L."/>
            <person name="Ma J."/>
        </authorList>
    </citation>
    <scope>NUCLEOTIDE SEQUENCE [LARGE SCALE GENOMIC DNA]</scope>
    <source>
        <strain evidence="2 3">JCM 14969</strain>
    </source>
</reference>
<feature type="region of interest" description="Disordered" evidence="1">
    <location>
        <begin position="132"/>
        <end position="152"/>
    </location>
</feature>
<organism evidence="2 3">
    <name type="scientific">Kribbella sancticallisti</name>
    <dbReference type="NCBI Taxonomy" id="460087"/>
    <lineage>
        <taxon>Bacteria</taxon>
        <taxon>Bacillati</taxon>
        <taxon>Actinomycetota</taxon>
        <taxon>Actinomycetes</taxon>
        <taxon>Propionibacteriales</taxon>
        <taxon>Kribbellaceae</taxon>
        <taxon>Kribbella</taxon>
    </lineage>
</organism>
<evidence type="ECO:0000256" key="1">
    <source>
        <dbReference type="SAM" id="MobiDB-lite"/>
    </source>
</evidence>
<proteinExistence type="predicted"/>